<dbReference type="EMBL" id="LR797377">
    <property type="protein sequence ID" value="CAB4211873.1"/>
    <property type="molecule type" value="Genomic_DNA"/>
</dbReference>
<gene>
    <name evidence="1" type="ORF">UFOVP1419_41</name>
</gene>
<reference evidence="1" key="1">
    <citation type="submission" date="2020-05" db="EMBL/GenBank/DDBJ databases">
        <authorList>
            <person name="Chiriac C."/>
            <person name="Salcher M."/>
            <person name="Ghai R."/>
            <person name="Kavagutti S V."/>
        </authorList>
    </citation>
    <scope>NUCLEOTIDE SEQUENCE</scope>
</reference>
<proteinExistence type="predicted"/>
<evidence type="ECO:0000313" key="1">
    <source>
        <dbReference type="EMBL" id="CAB4211873.1"/>
    </source>
</evidence>
<organism evidence="1">
    <name type="scientific">uncultured Caudovirales phage</name>
    <dbReference type="NCBI Taxonomy" id="2100421"/>
    <lineage>
        <taxon>Viruses</taxon>
        <taxon>Duplodnaviria</taxon>
        <taxon>Heunggongvirae</taxon>
        <taxon>Uroviricota</taxon>
        <taxon>Caudoviricetes</taxon>
        <taxon>Peduoviridae</taxon>
        <taxon>Maltschvirus</taxon>
        <taxon>Maltschvirus maltsch</taxon>
    </lineage>
</organism>
<sequence>MQWFESYKQAAQNAGTPSELDSWAVTQPLSDWSAQMDPRATMGNITRGMSADFFSTAIPVKDDLIRTTTYNGNAGVVEGLKSQGMAQVGRSFENAGQQAGRNAERYGMQLTAEQQAAQNSSLSGGKALAEVDALNRATQFQNDLNKQLVSGMGSPAGITK</sequence>
<protein>
    <submittedName>
        <fullName evidence="1">Uncharacterized protein</fullName>
    </submittedName>
</protein>
<name>A0A6J5SDR7_9CAUD</name>
<accession>A0A6J5SDR7</accession>